<sequence length="339" mass="38074">MTEKAIRIESKQMQDVLYKLFVKYKFTKEKAKLMANVYTESTLMGVNSHGINRLPLFIEYVENGLVKIDAEAEKVETFGSIERWDGNHGPGIVNATKCTNRAIELAKLHGMGMVALRNTNHWMRGGTYGRQAADANCISILFTNTKPNMPPWGGKDSRIGNNPLVISIPREQGHVVLDMSISQFAFGKINDYKLKGEKLPYPGGWDNNNELSNDPEKILSNERGLPIGYWKGSALSIILDMLATLLSAGDSTYKIGLKEFETGISQVYLCIYPEVFNDKALQQKLINEIIDYTHNVEPMRFGDKTYYPGEQSSKIRAKNLKEGMLVHSGVWQKIMVLSA</sequence>
<protein>
    <submittedName>
        <fullName evidence="2">3-dehydro-L-gulonate 2-dehydrogenase</fullName>
        <ecNumber evidence="2">1.1.1.130</ecNumber>
    </submittedName>
</protein>
<proteinExistence type="predicted"/>
<dbReference type="InterPro" id="IPR036111">
    <property type="entry name" value="Mal/L-sulfo/L-lacto_DH-like_sf"/>
</dbReference>
<comment type="caution">
    <text evidence="2">The sequence shown here is derived from an EMBL/GenBank/DDBJ whole genome shotgun (WGS) entry which is preliminary data.</text>
</comment>
<reference evidence="2 3" key="1">
    <citation type="submission" date="2024-01" db="EMBL/GenBank/DDBJ databases">
        <title>Mariniflexile litorale sp. nov., isolated from the shallow sediments of the Sea of Japan.</title>
        <authorList>
            <person name="Romanenko L."/>
            <person name="Bystritskaya E."/>
            <person name="Isaeva M."/>
        </authorList>
    </citation>
    <scope>NUCLEOTIDE SEQUENCE [LARGE SCALE GENOMIC DNA]</scope>
    <source>
        <strain evidence="2 3">KCTC 32427</strain>
    </source>
</reference>
<organism evidence="2 3">
    <name type="scientific">Mariniflexile soesokkakense</name>
    <dbReference type="NCBI Taxonomy" id="1343160"/>
    <lineage>
        <taxon>Bacteria</taxon>
        <taxon>Pseudomonadati</taxon>
        <taxon>Bacteroidota</taxon>
        <taxon>Flavobacteriia</taxon>
        <taxon>Flavobacteriales</taxon>
        <taxon>Flavobacteriaceae</taxon>
        <taxon>Mariniflexile</taxon>
    </lineage>
</organism>
<dbReference type="Gene3D" id="3.30.1370.60">
    <property type="entry name" value="Hypothetical oxidoreductase yiak, domain 2"/>
    <property type="match status" value="1"/>
</dbReference>
<dbReference type="Gene3D" id="1.10.1530.10">
    <property type="match status" value="1"/>
</dbReference>
<evidence type="ECO:0000313" key="2">
    <source>
        <dbReference type="EMBL" id="MEN3322327.1"/>
    </source>
</evidence>
<dbReference type="PANTHER" id="PTHR11091:SF3">
    <property type="entry name" value="2,3-DIKETO-L-GULONATE REDUCTASE"/>
    <property type="match status" value="1"/>
</dbReference>
<dbReference type="InterPro" id="IPR043143">
    <property type="entry name" value="Mal/L-sulf/L-lact_DH-like_NADP"/>
</dbReference>
<keyword evidence="1 2" id="KW-0560">Oxidoreductase</keyword>
<dbReference type="NCBIfam" id="NF009750">
    <property type="entry name" value="PRK13260.1"/>
    <property type="match status" value="1"/>
</dbReference>
<dbReference type="EC" id="1.1.1.130" evidence="2"/>
<evidence type="ECO:0000313" key="3">
    <source>
        <dbReference type="Proteomes" id="UP001416393"/>
    </source>
</evidence>
<dbReference type="PANTHER" id="PTHR11091">
    <property type="entry name" value="OXIDOREDUCTASE-RELATED"/>
    <property type="match status" value="1"/>
</dbReference>
<dbReference type="SUPFAM" id="SSF89733">
    <property type="entry name" value="L-sulfolactate dehydrogenase-like"/>
    <property type="match status" value="1"/>
</dbReference>
<dbReference type="EMBL" id="JAZHYP010000001">
    <property type="protein sequence ID" value="MEN3322327.1"/>
    <property type="molecule type" value="Genomic_DNA"/>
</dbReference>
<dbReference type="Proteomes" id="UP001416393">
    <property type="component" value="Unassembled WGS sequence"/>
</dbReference>
<keyword evidence="3" id="KW-1185">Reference proteome</keyword>
<accession>A0ABV0A5X3</accession>
<dbReference type="Pfam" id="PF02615">
    <property type="entry name" value="Ldh_2"/>
    <property type="match status" value="1"/>
</dbReference>
<dbReference type="InterPro" id="IPR003767">
    <property type="entry name" value="Malate/L-lactate_DH-like"/>
</dbReference>
<evidence type="ECO:0000256" key="1">
    <source>
        <dbReference type="ARBA" id="ARBA00023002"/>
    </source>
</evidence>
<dbReference type="GO" id="GO:0047559">
    <property type="term" value="F:3-dehydro-L-gulonate 2-dehydrogenase activity"/>
    <property type="evidence" value="ECO:0007669"/>
    <property type="project" value="UniProtKB-EC"/>
</dbReference>
<dbReference type="RefSeq" id="WP_346239872.1">
    <property type="nucleotide sequence ID" value="NZ_JAZHYP010000001.1"/>
</dbReference>
<name>A0ABV0A5X3_9FLAO</name>
<gene>
    <name evidence="2" type="primary">yiaK</name>
    <name evidence="2" type="ORF">VP395_01180</name>
</gene>
<dbReference type="InterPro" id="IPR043144">
    <property type="entry name" value="Mal/L-sulf/L-lact_DH-like_ah"/>
</dbReference>